<dbReference type="PROSITE" id="PS50943">
    <property type="entry name" value="HTH_CROC1"/>
    <property type="match status" value="1"/>
</dbReference>
<dbReference type="InterPro" id="IPR001387">
    <property type="entry name" value="Cro/C1-type_HTH"/>
</dbReference>
<dbReference type="RefSeq" id="WP_039172944.1">
    <property type="nucleotide sequence ID" value="NZ_JPXX01000018.1"/>
</dbReference>
<dbReference type="InterPro" id="IPR031807">
    <property type="entry name" value="HicB-like"/>
</dbReference>
<comment type="caution">
    <text evidence="2">The sequence shown here is derived from an EMBL/GenBank/DDBJ whole genome shotgun (WGS) entry which is preliminary data.</text>
</comment>
<evidence type="ECO:0000313" key="2">
    <source>
        <dbReference type="EMBL" id="KGQ37307.1"/>
    </source>
</evidence>
<dbReference type="EMBL" id="JPXX01000018">
    <property type="protein sequence ID" value="KGQ37307.1"/>
    <property type="molecule type" value="Genomic_DNA"/>
</dbReference>
<proteinExistence type="predicted"/>
<accession>A0A0A2Y2E8</accession>
<dbReference type="GO" id="GO:0003677">
    <property type="term" value="F:DNA binding"/>
    <property type="evidence" value="ECO:0007669"/>
    <property type="project" value="InterPro"/>
</dbReference>
<dbReference type="Pfam" id="PF01381">
    <property type="entry name" value="HTH_3"/>
    <property type="match status" value="1"/>
</dbReference>
<reference evidence="2 3" key="1">
    <citation type="submission" date="2014-08" db="EMBL/GenBank/DDBJ databases">
        <title>Chaperone-usher fimbriae in a diverse selection of Gallibacterium genomes.</title>
        <authorList>
            <person name="Kudirkiene E."/>
            <person name="Bager R.J."/>
            <person name="Johnson T.J."/>
            <person name="Bojesen A.M."/>
        </authorList>
    </citation>
    <scope>NUCLEOTIDE SEQUENCE [LARGE SCALE GENOMIC DNA]</scope>
    <source>
        <strain evidence="2 3">CCM5974</strain>
    </source>
</reference>
<dbReference type="SUPFAM" id="SSF47413">
    <property type="entry name" value="lambda repressor-like DNA-binding domains"/>
    <property type="match status" value="1"/>
</dbReference>
<dbReference type="InterPro" id="IPR035069">
    <property type="entry name" value="TTHA1013/TTHA0281-like"/>
</dbReference>
<gene>
    <name evidence="2" type="ORF">JP36_06030</name>
</gene>
<dbReference type="Pfam" id="PF15919">
    <property type="entry name" value="HicB_lk_antitox"/>
    <property type="match status" value="1"/>
</dbReference>
<dbReference type="AlphaFoldDB" id="A0A0A2Y2E8"/>
<protein>
    <submittedName>
        <fullName evidence="2">Antitoxin</fullName>
    </submittedName>
</protein>
<evidence type="ECO:0000313" key="3">
    <source>
        <dbReference type="Proteomes" id="UP000030539"/>
    </source>
</evidence>
<evidence type="ECO:0000259" key="1">
    <source>
        <dbReference type="PROSITE" id="PS50943"/>
    </source>
</evidence>
<dbReference type="SUPFAM" id="SSF143100">
    <property type="entry name" value="TTHA1013/TTHA0281-like"/>
    <property type="match status" value="1"/>
</dbReference>
<dbReference type="Gene3D" id="3.30.160.250">
    <property type="match status" value="1"/>
</dbReference>
<sequence length="138" mass="15588">MLYPAIFEKEESGLYSVTFRDIPEAITCGDNYEDALVMAKDALVTAMDFYFEDKRSVPMPSEAKEGEVLIELPPSVTAKVMLLNEMIKQNISNVELAKRIHVKPQEVQRITNLSHSTKIDTLNRAFQALGKRLEISVL</sequence>
<dbReference type="eggNOG" id="COG1598">
    <property type="taxonomic scope" value="Bacteria"/>
</dbReference>
<dbReference type="STRING" id="155515.JP36_06030"/>
<dbReference type="Proteomes" id="UP000030539">
    <property type="component" value="Unassembled WGS sequence"/>
</dbReference>
<feature type="domain" description="HTH cro/C1-type" evidence="1">
    <location>
        <begin position="82"/>
        <end position="138"/>
    </location>
</feature>
<organism evidence="2 3">
    <name type="scientific">Gallibacterium genomosp. 1</name>
    <dbReference type="NCBI Taxonomy" id="155515"/>
    <lineage>
        <taxon>Bacteria</taxon>
        <taxon>Pseudomonadati</taxon>
        <taxon>Pseudomonadota</taxon>
        <taxon>Gammaproteobacteria</taxon>
        <taxon>Pasteurellales</taxon>
        <taxon>Pasteurellaceae</taxon>
        <taxon>Gallibacterium</taxon>
    </lineage>
</organism>
<dbReference type="Gene3D" id="1.10.260.40">
    <property type="entry name" value="lambda repressor-like DNA-binding domains"/>
    <property type="match status" value="1"/>
</dbReference>
<dbReference type="InterPro" id="IPR010982">
    <property type="entry name" value="Lambda_DNA-bd_dom_sf"/>
</dbReference>
<name>A0A0A2Y2E8_9PAST</name>